<dbReference type="InterPro" id="IPR014719">
    <property type="entry name" value="Ribosomal_bL12_C/ClpS-like"/>
</dbReference>
<proteinExistence type="predicted"/>
<protein>
    <submittedName>
        <fullName evidence="1">Uncharacterized protein</fullName>
    </submittedName>
</protein>
<sequence>MTIYVFRNAFGGHTSKLDQTGEFADFYKLITVRFPIKIEQLPLVQSEAMPKLIENIRHLSRNGQKIAAIKIVRALSDWGLRESKDWVELIETLA</sequence>
<dbReference type="RefSeq" id="WP_072607617.1">
    <property type="nucleotide sequence ID" value="NZ_CP018171.1"/>
</dbReference>
<reference evidence="2" key="1">
    <citation type="submission" date="2016-11" db="EMBL/GenBank/DDBJ databases">
        <title>Mesorhizobium oceanicum sp. nov., isolated from deep seawater in South China Sea.</title>
        <authorList>
            <person name="Fu G.-Y."/>
        </authorList>
    </citation>
    <scope>NUCLEOTIDE SEQUENCE [LARGE SCALE GENOMIC DNA]</scope>
    <source>
        <strain evidence="2">B7</strain>
    </source>
</reference>
<dbReference type="OrthoDB" id="7620421at2"/>
<dbReference type="AlphaFoldDB" id="A0A1L3SXX2"/>
<dbReference type="KEGG" id="meso:BSQ44_24360"/>
<dbReference type="Proteomes" id="UP000182840">
    <property type="component" value="Chromosome"/>
</dbReference>
<dbReference type="Gene3D" id="3.30.1390.10">
    <property type="match status" value="1"/>
</dbReference>
<evidence type="ECO:0000313" key="1">
    <source>
        <dbReference type="EMBL" id="APH74155.1"/>
    </source>
</evidence>
<organism evidence="1 2">
    <name type="scientific">Aquibium oceanicum</name>
    <dbReference type="NCBI Taxonomy" id="1670800"/>
    <lineage>
        <taxon>Bacteria</taxon>
        <taxon>Pseudomonadati</taxon>
        <taxon>Pseudomonadota</taxon>
        <taxon>Alphaproteobacteria</taxon>
        <taxon>Hyphomicrobiales</taxon>
        <taxon>Phyllobacteriaceae</taxon>
        <taxon>Aquibium</taxon>
    </lineage>
</organism>
<gene>
    <name evidence="1" type="ORF">BSQ44_24360</name>
</gene>
<accession>A0A1L3SXX2</accession>
<dbReference type="EMBL" id="CP018171">
    <property type="protein sequence ID" value="APH74155.1"/>
    <property type="molecule type" value="Genomic_DNA"/>
</dbReference>
<keyword evidence="2" id="KW-1185">Reference proteome</keyword>
<name>A0A1L3SXX2_9HYPH</name>
<evidence type="ECO:0000313" key="2">
    <source>
        <dbReference type="Proteomes" id="UP000182840"/>
    </source>
</evidence>